<reference evidence="1" key="1">
    <citation type="submission" date="2022-10" db="EMBL/GenBank/DDBJ databases">
        <title>Complete Genome of Trichothecium roseum strain YXFP-22015, a Plant Pathogen Isolated from Citrus.</title>
        <authorList>
            <person name="Wang Y."/>
            <person name="Zhu L."/>
        </authorList>
    </citation>
    <scope>NUCLEOTIDE SEQUENCE</scope>
    <source>
        <strain evidence="1">YXFP-22015</strain>
    </source>
</reference>
<dbReference type="Proteomes" id="UP001163324">
    <property type="component" value="Chromosome 4"/>
</dbReference>
<gene>
    <name evidence="1" type="ORF">N3K66_004388</name>
</gene>
<sequence length="247" mass="27625">MDNAPPTTTTLKEEFLQSQSLILSTTLVPSQAFRDANKVAEGSLPDRLIDQVTQHVDSQVQLHGKRVLAPQANRAVAEQISDRYIKDVERRMEREALAESGIRKDADLADQAVIATLPETWSDEKEVSSRPTEAKRYADAVQQLLALNQQRSELKQRVERLRNMKTTIDPLQTTEGGAGIQENLVTRNGEMEKELEKMRILLARVAGRVGALPDKPSSRNNDTDLLGGGMKRSIDDFLNDPQVFPRQ</sequence>
<keyword evidence="2" id="KW-1185">Reference proteome</keyword>
<name>A0ACC0V3V1_9HYPO</name>
<accession>A0ACC0V3V1</accession>
<organism evidence="1 2">
    <name type="scientific">Trichothecium roseum</name>
    <dbReference type="NCBI Taxonomy" id="47278"/>
    <lineage>
        <taxon>Eukaryota</taxon>
        <taxon>Fungi</taxon>
        <taxon>Dikarya</taxon>
        <taxon>Ascomycota</taxon>
        <taxon>Pezizomycotina</taxon>
        <taxon>Sordariomycetes</taxon>
        <taxon>Hypocreomycetidae</taxon>
        <taxon>Hypocreales</taxon>
        <taxon>Hypocreales incertae sedis</taxon>
        <taxon>Trichothecium</taxon>
    </lineage>
</organism>
<comment type="caution">
    <text evidence="1">The sequence shown here is derived from an EMBL/GenBank/DDBJ whole genome shotgun (WGS) entry which is preliminary data.</text>
</comment>
<proteinExistence type="predicted"/>
<evidence type="ECO:0000313" key="2">
    <source>
        <dbReference type="Proteomes" id="UP001163324"/>
    </source>
</evidence>
<evidence type="ECO:0000313" key="1">
    <source>
        <dbReference type="EMBL" id="KAI9900126.1"/>
    </source>
</evidence>
<dbReference type="EMBL" id="CM047943">
    <property type="protein sequence ID" value="KAI9900126.1"/>
    <property type="molecule type" value="Genomic_DNA"/>
</dbReference>
<protein>
    <submittedName>
        <fullName evidence="1">Uncharacterized protein</fullName>
    </submittedName>
</protein>